<dbReference type="STRING" id="319236.BST91_10600"/>
<keyword evidence="8" id="KW-1185">Reference proteome</keyword>
<dbReference type="PANTHER" id="PTHR43807:SF20">
    <property type="entry name" value="FI04487P"/>
    <property type="match status" value="1"/>
</dbReference>
<comment type="cofactor">
    <cofactor evidence="1">
        <name>pyridoxal 5'-phosphate</name>
        <dbReference type="ChEBI" id="CHEBI:597326"/>
    </cofactor>
</comment>
<dbReference type="Gene3D" id="3.90.1150.10">
    <property type="entry name" value="Aspartate Aminotransferase, domain 1"/>
    <property type="match status" value="1"/>
</dbReference>
<dbReference type="FunFam" id="3.40.640.10:FF:000033">
    <property type="entry name" value="Aspartate aminotransferase"/>
    <property type="match status" value="1"/>
</dbReference>
<evidence type="ECO:0000259" key="6">
    <source>
        <dbReference type="Pfam" id="PF00155"/>
    </source>
</evidence>
<gene>
    <name evidence="7" type="ORF">JCM19294_2848</name>
</gene>
<dbReference type="Proteomes" id="UP000029221">
    <property type="component" value="Unassembled WGS sequence"/>
</dbReference>
<evidence type="ECO:0000256" key="1">
    <source>
        <dbReference type="ARBA" id="ARBA00001933"/>
    </source>
</evidence>
<dbReference type="InterPro" id="IPR004839">
    <property type="entry name" value="Aminotransferase_I/II_large"/>
</dbReference>
<dbReference type="InterPro" id="IPR015424">
    <property type="entry name" value="PyrdxlP-dep_Trfase"/>
</dbReference>
<dbReference type="eggNOG" id="COG0436">
    <property type="taxonomic scope" value="Bacteria"/>
</dbReference>
<dbReference type="Gene3D" id="3.40.640.10">
    <property type="entry name" value="Type I PLP-dependent aspartate aminotransferase-like (Major domain)"/>
    <property type="match status" value="1"/>
</dbReference>
<keyword evidence="3 7" id="KW-0032">Aminotransferase</keyword>
<keyword evidence="4 7" id="KW-0808">Transferase</keyword>
<dbReference type="PANTHER" id="PTHR43807">
    <property type="entry name" value="FI04487P"/>
    <property type="match status" value="1"/>
</dbReference>
<evidence type="ECO:0000256" key="5">
    <source>
        <dbReference type="ARBA" id="ARBA00022898"/>
    </source>
</evidence>
<comment type="similarity">
    <text evidence="2">Belongs to the class-I pyridoxal-phosphate-dependent aminotransferase family.</text>
</comment>
<feature type="domain" description="Aminotransferase class I/classII large" evidence="6">
    <location>
        <begin position="27"/>
        <end position="371"/>
    </location>
</feature>
<evidence type="ECO:0000256" key="3">
    <source>
        <dbReference type="ARBA" id="ARBA00022576"/>
    </source>
</evidence>
<dbReference type="InterPro" id="IPR051326">
    <property type="entry name" value="Kynurenine-oxoglutarate_AT"/>
</dbReference>
<accession>A0A090QKN5</accession>
<protein>
    <submittedName>
        <fullName evidence="7">Aspartate aminotransferase</fullName>
        <ecNumber evidence="7">2.6.1.1</ecNumber>
    </submittedName>
</protein>
<dbReference type="GO" id="GO:0016212">
    <property type="term" value="F:kynurenine-oxoglutarate transaminase activity"/>
    <property type="evidence" value="ECO:0007669"/>
    <property type="project" value="TreeGrafter"/>
</dbReference>
<dbReference type="InterPro" id="IPR015422">
    <property type="entry name" value="PyrdxlP-dep_Trfase_small"/>
</dbReference>
<sequence>MINSKLPHVSTTIFTVMSDLAREHGAINLSQGFPSFSTDDHLKSLIKNAITNDHNQYAPMQGLLSIRVSLSNLIHNCYGAIYRPDDEICITAGATQAIFTAIQAIVHPGDEVIYFTPAYDCYEPAIQLAGGIPVPISMDVQNFAIDWDLVKQTISNKTVAIIINTPHNPSGTVMSKEDMLCLQKLVVDHGLICISDEVYEHIVFDDNKHMSAASFEGLKERSFIIGSFGKTYHITGWKTGYCVASKVLMKEFLKVHQYLVFCVNHPIQVALAEYLKTPKHYLELGAFYQRKRDLFLSLLKDSMFKFSPAQGSYFQLLDYSSITNEHDVSFAKRLTIENKIASIPISVFMSNDNTKKLRFCFAKKDDELIQAANILKAL</sequence>
<dbReference type="GO" id="GO:0005737">
    <property type="term" value="C:cytoplasm"/>
    <property type="evidence" value="ECO:0007669"/>
    <property type="project" value="TreeGrafter"/>
</dbReference>
<comment type="caution">
    <text evidence="7">The sequence shown here is derived from an EMBL/GenBank/DDBJ whole genome shotgun (WGS) entry which is preliminary data.</text>
</comment>
<dbReference type="Pfam" id="PF00155">
    <property type="entry name" value="Aminotran_1_2"/>
    <property type="match status" value="1"/>
</dbReference>
<dbReference type="CDD" id="cd00609">
    <property type="entry name" value="AAT_like"/>
    <property type="match status" value="1"/>
</dbReference>
<keyword evidence="5" id="KW-0663">Pyridoxal phosphate</keyword>
<dbReference type="GO" id="GO:0004069">
    <property type="term" value="F:L-aspartate:2-oxoglutarate aminotransferase activity"/>
    <property type="evidence" value="ECO:0007669"/>
    <property type="project" value="UniProtKB-EC"/>
</dbReference>
<dbReference type="InterPro" id="IPR015421">
    <property type="entry name" value="PyrdxlP-dep_Trfase_major"/>
</dbReference>
<proteinExistence type="inferred from homology"/>
<evidence type="ECO:0000313" key="8">
    <source>
        <dbReference type="Proteomes" id="UP000029221"/>
    </source>
</evidence>
<dbReference type="EC" id="2.6.1.1" evidence="7"/>
<dbReference type="SUPFAM" id="SSF53383">
    <property type="entry name" value="PLP-dependent transferases"/>
    <property type="match status" value="1"/>
</dbReference>
<evidence type="ECO:0000313" key="7">
    <source>
        <dbReference type="EMBL" id="GAK96066.1"/>
    </source>
</evidence>
<dbReference type="GO" id="GO:0030170">
    <property type="term" value="F:pyridoxal phosphate binding"/>
    <property type="evidence" value="ECO:0007669"/>
    <property type="project" value="InterPro"/>
</dbReference>
<evidence type="ECO:0000256" key="2">
    <source>
        <dbReference type="ARBA" id="ARBA00007441"/>
    </source>
</evidence>
<evidence type="ECO:0000256" key="4">
    <source>
        <dbReference type="ARBA" id="ARBA00022679"/>
    </source>
</evidence>
<reference evidence="7" key="1">
    <citation type="journal article" date="2014" name="Genome Announc.">
        <title>Draft Genome Sequences of Marine Flavobacterium Nonlabens Strains NR17, NR24, NR27, NR32, NR33, and Ara13.</title>
        <authorList>
            <person name="Nakanishi M."/>
            <person name="Meirelles P."/>
            <person name="Suzuki R."/>
            <person name="Takatani N."/>
            <person name="Mino S."/>
            <person name="Suda W."/>
            <person name="Oshima K."/>
            <person name="Hattori M."/>
            <person name="Ohkuma M."/>
            <person name="Hosokawa M."/>
            <person name="Miyashita K."/>
            <person name="Thompson F.L."/>
            <person name="Niwa A."/>
            <person name="Sawabe T."/>
            <person name="Sawabe T."/>
        </authorList>
    </citation>
    <scope>NUCLEOTIDE SEQUENCE [LARGE SCALE GENOMIC DNA]</scope>
    <source>
        <strain evidence="7">JCM 19294</strain>
    </source>
</reference>
<dbReference type="EMBL" id="BBML01000001">
    <property type="protein sequence ID" value="GAK96066.1"/>
    <property type="molecule type" value="Genomic_DNA"/>
</dbReference>
<name>A0A090QKN5_9FLAO</name>
<dbReference type="NCBIfam" id="NF006569">
    <property type="entry name" value="PRK09082.1"/>
    <property type="match status" value="1"/>
</dbReference>
<dbReference type="AlphaFoldDB" id="A0A090QKN5"/>
<organism evidence="7 8">
    <name type="scientific">Nonlabens tegetincola</name>
    <dbReference type="NCBI Taxonomy" id="323273"/>
    <lineage>
        <taxon>Bacteria</taxon>
        <taxon>Pseudomonadati</taxon>
        <taxon>Bacteroidota</taxon>
        <taxon>Flavobacteriia</taxon>
        <taxon>Flavobacteriales</taxon>
        <taxon>Flavobacteriaceae</taxon>
        <taxon>Nonlabens</taxon>
    </lineage>
</organism>
<dbReference type="RefSeq" id="WP_042277012.1">
    <property type="nucleotide sequence ID" value="NZ_BBML01000001.1"/>
</dbReference>